<evidence type="ECO:0000313" key="1">
    <source>
        <dbReference type="EMBL" id="SDE90863.1"/>
    </source>
</evidence>
<proteinExistence type="predicted"/>
<dbReference type="RefSeq" id="WP_162842717.1">
    <property type="nucleotide sequence ID" value="NZ_FNAI01000010.1"/>
</dbReference>
<dbReference type="EMBL" id="FNAI01000010">
    <property type="protein sequence ID" value="SDE90863.1"/>
    <property type="molecule type" value="Genomic_DNA"/>
</dbReference>
<protein>
    <submittedName>
        <fullName evidence="1">Uncharacterized protein</fullName>
    </submittedName>
</protein>
<organism evidence="1 2">
    <name type="scientific">Mucilaginibacter pineti</name>
    <dbReference type="NCBI Taxonomy" id="1391627"/>
    <lineage>
        <taxon>Bacteria</taxon>
        <taxon>Pseudomonadati</taxon>
        <taxon>Bacteroidota</taxon>
        <taxon>Sphingobacteriia</taxon>
        <taxon>Sphingobacteriales</taxon>
        <taxon>Sphingobacteriaceae</taxon>
        <taxon>Mucilaginibacter</taxon>
    </lineage>
</organism>
<dbReference type="PROSITE" id="PS51257">
    <property type="entry name" value="PROKAR_LIPOPROTEIN"/>
    <property type="match status" value="1"/>
</dbReference>
<sequence>MKTQISRSVALLLLAALGFTSCSVEYRERRRHRHEERVHVQERVIYKN</sequence>
<dbReference type="Proteomes" id="UP000199072">
    <property type="component" value="Unassembled WGS sequence"/>
</dbReference>
<dbReference type="AlphaFoldDB" id="A0A1G7GS57"/>
<reference evidence="1 2" key="1">
    <citation type="submission" date="2016-10" db="EMBL/GenBank/DDBJ databases">
        <authorList>
            <person name="de Groot N.N."/>
        </authorList>
    </citation>
    <scope>NUCLEOTIDE SEQUENCE [LARGE SCALE GENOMIC DNA]</scope>
    <source>
        <strain evidence="1 2">47C3B</strain>
    </source>
</reference>
<accession>A0A1G7GS57</accession>
<name>A0A1G7GS57_9SPHI</name>
<gene>
    <name evidence="1" type="ORF">SAMN05216464_110266</name>
</gene>
<evidence type="ECO:0000313" key="2">
    <source>
        <dbReference type="Proteomes" id="UP000199072"/>
    </source>
</evidence>
<keyword evidence="2" id="KW-1185">Reference proteome</keyword>